<keyword evidence="2" id="KW-1185">Reference proteome</keyword>
<organism evidence="1 2">
    <name type="scientific">Cylicostephanus goldi</name>
    <name type="common">Nematode worm</name>
    <dbReference type="NCBI Taxonomy" id="71465"/>
    <lineage>
        <taxon>Eukaryota</taxon>
        <taxon>Metazoa</taxon>
        <taxon>Ecdysozoa</taxon>
        <taxon>Nematoda</taxon>
        <taxon>Chromadorea</taxon>
        <taxon>Rhabditida</taxon>
        <taxon>Rhabditina</taxon>
        <taxon>Rhabditomorpha</taxon>
        <taxon>Strongyloidea</taxon>
        <taxon>Strongylidae</taxon>
        <taxon>Cylicostephanus</taxon>
    </lineage>
</organism>
<dbReference type="OrthoDB" id="5867110at2759"/>
<dbReference type="AlphaFoldDB" id="A0A3P7NTF4"/>
<proteinExistence type="predicted"/>
<evidence type="ECO:0008006" key="3">
    <source>
        <dbReference type="Google" id="ProtNLM"/>
    </source>
</evidence>
<dbReference type="SUPFAM" id="SSF56672">
    <property type="entry name" value="DNA/RNA polymerases"/>
    <property type="match status" value="1"/>
</dbReference>
<feature type="non-terminal residue" evidence="1">
    <location>
        <position position="129"/>
    </location>
</feature>
<gene>
    <name evidence="1" type="ORF">CGOC_LOCUS13359</name>
</gene>
<accession>A0A3P7NTF4</accession>
<sequence length="129" mass="14773">MLTCFRTAKYVATADVEKAFLQVYLNEGDRDAIGILWVRDINLSPEKITLTFGLNVSPYSLAGNIHYHVQNYVSNDELAKDLRDHVYVNNLILPARTEEELQRKAQTSRQCFKDMGMNCVMLMQQAQAE</sequence>
<dbReference type="InterPro" id="IPR043502">
    <property type="entry name" value="DNA/RNA_pol_sf"/>
</dbReference>
<dbReference type="EMBL" id="UYRV01130612">
    <property type="protein sequence ID" value="VDN36987.1"/>
    <property type="molecule type" value="Genomic_DNA"/>
</dbReference>
<evidence type="ECO:0000313" key="1">
    <source>
        <dbReference type="EMBL" id="VDN36987.1"/>
    </source>
</evidence>
<name>A0A3P7NTF4_CYLGO</name>
<reference evidence="1 2" key="1">
    <citation type="submission" date="2018-11" db="EMBL/GenBank/DDBJ databases">
        <authorList>
            <consortium name="Pathogen Informatics"/>
        </authorList>
    </citation>
    <scope>NUCLEOTIDE SEQUENCE [LARGE SCALE GENOMIC DNA]</scope>
</reference>
<evidence type="ECO:0000313" key="2">
    <source>
        <dbReference type="Proteomes" id="UP000271889"/>
    </source>
</evidence>
<protein>
    <recommendedName>
        <fullName evidence="3">Reverse transcriptase domain-containing protein</fullName>
    </recommendedName>
</protein>
<dbReference type="Proteomes" id="UP000271889">
    <property type="component" value="Unassembled WGS sequence"/>
</dbReference>